<feature type="transmembrane region" description="Helical" evidence="1">
    <location>
        <begin position="162"/>
        <end position="186"/>
    </location>
</feature>
<evidence type="ECO:0000256" key="1">
    <source>
        <dbReference type="SAM" id="Phobius"/>
    </source>
</evidence>
<keyword evidence="1" id="KW-1133">Transmembrane helix</keyword>
<gene>
    <name evidence="2" type="ORF">DW016_09230</name>
</gene>
<feature type="transmembrane region" description="Helical" evidence="1">
    <location>
        <begin position="351"/>
        <end position="371"/>
    </location>
</feature>
<feature type="transmembrane region" description="Helical" evidence="1">
    <location>
        <begin position="134"/>
        <end position="156"/>
    </location>
</feature>
<feature type="transmembrane region" description="Helical" evidence="1">
    <location>
        <begin position="415"/>
        <end position="437"/>
    </location>
</feature>
<evidence type="ECO:0000313" key="2">
    <source>
        <dbReference type="EMBL" id="RGE87102.1"/>
    </source>
</evidence>
<feature type="transmembrane region" description="Helical" evidence="1">
    <location>
        <begin position="89"/>
        <end position="113"/>
    </location>
</feature>
<dbReference type="EMBL" id="QVLX01000004">
    <property type="protein sequence ID" value="RGE87102.1"/>
    <property type="molecule type" value="Genomic_DNA"/>
</dbReference>
<reference evidence="2 3" key="1">
    <citation type="submission" date="2018-08" db="EMBL/GenBank/DDBJ databases">
        <title>A genome reference for cultivated species of the human gut microbiota.</title>
        <authorList>
            <person name="Zou Y."/>
            <person name="Xue W."/>
            <person name="Luo G."/>
        </authorList>
    </citation>
    <scope>NUCLEOTIDE SEQUENCE [LARGE SCALE GENOMIC DNA]</scope>
    <source>
        <strain evidence="2 3">AF37-2AT</strain>
    </source>
</reference>
<accession>A0A3E3K1V7</accession>
<sequence length="536" mass="62159">MSRALRQIVMMRATIMTNTFLYYLKRLWLIGKLVPDRVYGNPDFKIVLAVLFTIVGQVVSLTCKVLYVLVMVVLPTWMMKRVHVDAFDYMVQILFFLSCLMGPLQDSVVFQVTKEKFTCIRYMKMDAQKAVKAVLCYRYIPFALYFLIAVVGGAWFLGGSVWNGICLWLVIVMFRAAGEAFQVWYFDRTGIIFSRRYGWVWIVIGLSLVCAYSCWAVDPFVRAAWLFHPICLVLICGMGIVSIWYLMAGYQGYRQKLHRTMEEKWMLSSIMKQSGQESIEKEVGVRERDLKVNTSRMAGIKKLHGYAYFNALFFLRHERQIKRPMYYRLAVVGICFLGGVTLRIFSPEAAYLAGINLPEFLPLLVFIMYMMTVADKACKVMFYNCDKSMLRFGFYRNPKTLLSMFRIRLIQVAKYNVMIGAAICAAVVAFRMVCGIWEFDGNMALFCLAVLVLSVFFTVHHLFLYYVFQPYSEEMNVKNPFFWAFNMVIYAVCFFCYEIQTGGVFFTMGVLAVTTAYIIVALMLVYRFAPKMFRVK</sequence>
<protein>
    <submittedName>
        <fullName evidence="2">Uncharacterized protein</fullName>
    </submittedName>
</protein>
<keyword evidence="3" id="KW-1185">Reference proteome</keyword>
<keyword evidence="1" id="KW-0472">Membrane</keyword>
<comment type="caution">
    <text evidence="2">The sequence shown here is derived from an EMBL/GenBank/DDBJ whole genome shotgun (WGS) entry which is preliminary data.</text>
</comment>
<keyword evidence="1" id="KW-0812">Transmembrane</keyword>
<feature type="transmembrane region" description="Helical" evidence="1">
    <location>
        <begin position="224"/>
        <end position="247"/>
    </location>
</feature>
<dbReference type="OrthoDB" id="1710898at2"/>
<evidence type="ECO:0000313" key="3">
    <source>
        <dbReference type="Proteomes" id="UP000261080"/>
    </source>
</evidence>
<feature type="transmembrane region" description="Helical" evidence="1">
    <location>
        <begin position="198"/>
        <end position="218"/>
    </location>
</feature>
<dbReference type="RefSeq" id="WP_117493555.1">
    <property type="nucleotide sequence ID" value="NZ_CALBAT010000032.1"/>
</dbReference>
<feature type="transmembrane region" description="Helical" evidence="1">
    <location>
        <begin position="443"/>
        <end position="468"/>
    </location>
</feature>
<organism evidence="2 3">
    <name type="scientific">Sellimonas intestinalis</name>
    <dbReference type="NCBI Taxonomy" id="1653434"/>
    <lineage>
        <taxon>Bacteria</taxon>
        <taxon>Bacillati</taxon>
        <taxon>Bacillota</taxon>
        <taxon>Clostridia</taxon>
        <taxon>Lachnospirales</taxon>
        <taxon>Lachnospiraceae</taxon>
        <taxon>Sellimonas</taxon>
    </lineage>
</organism>
<dbReference type="AlphaFoldDB" id="A0A3E3K1V7"/>
<proteinExistence type="predicted"/>
<feature type="transmembrane region" description="Helical" evidence="1">
    <location>
        <begin position="325"/>
        <end position="345"/>
    </location>
</feature>
<feature type="transmembrane region" description="Helical" evidence="1">
    <location>
        <begin position="480"/>
        <end position="500"/>
    </location>
</feature>
<feature type="transmembrane region" description="Helical" evidence="1">
    <location>
        <begin position="46"/>
        <end position="69"/>
    </location>
</feature>
<dbReference type="Proteomes" id="UP000261080">
    <property type="component" value="Unassembled WGS sequence"/>
</dbReference>
<name>A0A3E3K1V7_9FIRM</name>
<feature type="transmembrane region" description="Helical" evidence="1">
    <location>
        <begin position="506"/>
        <end position="526"/>
    </location>
</feature>